<sequence>MGLTMVAHAAPSQEDTATDAAAIMEAAVAAPGPGPGLSVDPALLAEALACNDAGSRDGAVLLVHGTGLTASESWDQTYVPVLTADDYSVCTVRLPMRALADAQVSSEYVVYAVRELYERFGGAVDVITHSQGALEARWAVRFWPDIGDKLDDLIMLSGSNHGTIAADAICLQQLKGCTESVAQQRPGSLFLAALNNGDETPAGPDYSSIYSFTDEIVVTSALNPSPAIAGASNTAVQEICPFRPVSHIQMITDTVAYALVRDALDNEGAADPERIDRKRVCTRLVADGMTPVDALINASTYLPAGASIFLTRGMAEPALKPYALAALPAEAQAPSLRPVRSLLSSAFGLAGSR</sequence>
<dbReference type="EMBL" id="APND01000001">
    <property type="protein sequence ID" value="MES1927940.1"/>
    <property type="molecule type" value="Genomic_DNA"/>
</dbReference>
<accession>A0ABV2AWE0</accession>
<evidence type="ECO:0000313" key="1">
    <source>
        <dbReference type="EMBL" id="MES1927940.1"/>
    </source>
</evidence>
<gene>
    <name evidence="1" type="ORF">SADO_01755</name>
</gene>
<evidence type="ECO:0000313" key="2">
    <source>
        <dbReference type="Proteomes" id="UP001460888"/>
    </source>
</evidence>
<organism evidence="1 2">
    <name type="scientific">Salinisphaera dokdonensis CL-ES53</name>
    <dbReference type="NCBI Taxonomy" id="1304272"/>
    <lineage>
        <taxon>Bacteria</taxon>
        <taxon>Pseudomonadati</taxon>
        <taxon>Pseudomonadota</taxon>
        <taxon>Gammaproteobacteria</taxon>
        <taxon>Salinisphaerales</taxon>
        <taxon>Salinisphaeraceae</taxon>
        <taxon>Salinisphaera</taxon>
    </lineage>
</organism>
<comment type="caution">
    <text evidence="1">The sequence shown here is derived from an EMBL/GenBank/DDBJ whole genome shotgun (WGS) entry which is preliminary data.</text>
</comment>
<proteinExistence type="predicted"/>
<name>A0ABV2AWE0_9GAMM</name>
<protein>
    <submittedName>
        <fullName evidence="1">Lipase B</fullName>
    </submittedName>
</protein>
<dbReference type="InterPro" id="IPR029058">
    <property type="entry name" value="AB_hydrolase_fold"/>
</dbReference>
<keyword evidence="2" id="KW-1185">Reference proteome</keyword>
<dbReference type="SUPFAM" id="SSF53474">
    <property type="entry name" value="alpha/beta-Hydrolases"/>
    <property type="match status" value="1"/>
</dbReference>
<dbReference type="PANTHER" id="PTHR37574:SF1">
    <property type="entry name" value="LIPASE B"/>
    <property type="match status" value="1"/>
</dbReference>
<dbReference type="Proteomes" id="UP001460888">
    <property type="component" value="Unassembled WGS sequence"/>
</dbReference>
<reference evidence="1 2" key="1">
    <citation type="submission" date="2013-03" db="EMBL/GenBank/DDBJ databases">
        <title>Salinisphaera dokdonensis CL-ES53 Genome Sequencing.</title>
        <authorList>
            <person name="Li C."/>
            <person name="Lai Q."/>
            <person name="Shao Z."/>
        </authorList>
    </citation>
    <scope>NUCLEOTIDE SEQUENCE [LARGE SCALE GENOMIC DNA]</scope>
    <source>
        <strain evidence="1 2">CL-ES53</strain>
    </source>
</reference>
<dbReference type="InterPro" id="IPR053228">
    <property type="entry name" value="Stereospecific_Lipase"/>
</dbReference>
<dbReference type="InterPro" id="IPR002918">
    <property type="entry name" value="Lipase_EstA/Esterase_EstB"/>
</dbReference>
<dbReference type="PANTHER" id="PTHR37574">
    <property type="entry name" value="LIPASE B"/>
    <property type="match status" value="1"/>
</dbReference>
<dbReference type="Gene3D" id="3.40.50.1820">
    <property type="entry name" value="alpha/beta hydrolase"/>
    <property type="match status" value="1"/>
</dbReference>
<dbReference type="Pfam" id="PF01674">
    <property type="entry name" value="Lipase_2"/>
    <property type="match status" value="1"/>
</dbReference>